<protein>
    <submittedName>
        <fullName evidence="2">Uncharacterized protein</fullName>
    </submittedName>
</protein>
<keyword evidence="1" id="KW-1133">Transmembrane helix</keyword>
<reference evidence="2" key="1">
    <citation type="submission" date="2019-02" db="EMBL/GenBank/DDBJ databases">
        <authorList>
            <person name="Gruber-Vodicka R. H."/>
            <person name="Seah K. B. B."/>
        </authorList>
    </citation>
    <scope>NUCLEOTIDE SEQUENCE</scope>
    <source>
        <strain evidence="3">BECK_BY19</strain>
        <strain evidence="2">BECK_BY8</strain>
    </source>
</reference>
<feature type="transmembrane region" description="Helical" evidence="1">
    <location>
        <begin position="12"/>
        <end position="32"/>
    </location>
</feature>
<accession>A0A451ABK8</accession>
<evidence type="ECO:0000313" key="2">
    <source>
        <dbReference type="EMBL" id="VFK63416.1"/>
    </source>
</evidence>
<keyword evidence="1" id="KW-0812">Transmembrane</keyword>
<dbReference type="AlphaFoldDB" id="A0A451ABK8"/>
<feature type="transmembrane region" description="Helical" evidence="1">
    <location>
        <begin position="38"/>
        <end position="58"/>
    </location>
</feature>
<keyword evidence="1" id="KW-0472">Membrane</keyword>
<dbReference type="EMBL" id="CAADGD010000076">
    <property type="protein sequence ID" value="VFK71655.1"/>
    <property type="molecule type" value="Genomic_DNA"/>
</dbReference>
<gene>
    <name evidence="2" type="ORF">BECKUNK1418G_GA0071005_103312</name>
    <name evidence="3" type="ORF">BECKUNK1418H_GA0071006_107611</name>
</gene>
<organism evidence="2">
    <name type="scientific">Candidatus Kentrum sp. UNK</name>
    <dbReference type="NCBI Taxonomy" id="2126344"/>
    <lineage>
        <taxon>Bacteria</taxon>
        <taxon>Pseudomonadati</taxon>
        <taxon>Pseudomonadota</taxon>
        <taxon>Gammaproteobacteria</taxon>
        <taxon>Candidatus Kentrum</taxon>
    </lineage>
</organism>
<dbReference type="EMBL" id="CAADFZ010000033">
    <property type="protein sequence ID" value="VFK63416.1"/>
    <property type="molecule type" value="Genomic_DNA"/>
</dbReference>
<sequence length="74" mass="8402">MEIDKTKEEVGWLKVVFALLVVTDVSLIGWTAQNLHKASVSFIFLAIFVIALVTWAIIEANRRAYRKIKKLGDL</sequence>
<name>A0A451ABK8_9GAMM</name>
<evidence type="ECO:0000313" key="3">
    <source>
        <dbReference type="EMBL" id="VFK71655.1"/>
    </source>
</evidence>
<evidence type="ECO:0000256" key="1">
    <source>
        <dbReference type="SAM" id="Phobius"/>
    </source>
</evidence>
<proteinExistence type="predicted"/>